<evidence type="ECO:0000313" key="4">
    <source>
        <dbReference type="Proteomes" id="UP001197795"/>
    </source>
</evidence>
<comment type="caution">
    <text evidence="3">The sequence shown here is derived from an EMBL/GenBank/DDBJ whole genome shotgun (WGS) entry which is preliminary data.</text>
</comment>
<dbReference type="InterPro" id="IPR006976">
    <property type="entry name" value="VanZ-like"/>
</dbReference>
<feature type="transmembrane region" description="Helical" evidence="1">
    <location>
        <begin position="16"/>
        <end position="34"/>
    </location>
</feature>
<name>A0AAE3A1Q1_9FIRM</name>
<accession>A0AAE3A1Q1</accession>
<gene>
    <name evidence="3" type="ORF">LKD75_02550</name>
</gene>
<keyword evidence="1" id="KW-0812">Transmembrane</keyword>
<keyword evidence="4" id="KW-1185">Reference proteome</keyword>
<dbReference type="RefSeq" id="WP_227732252.1">
    <property type="nucleotide sequence ID" value="NZ_JAJEPV010000004.1"/>
</dbReference>
<feature type="transmembrane region" description="Helical" evidence="1">
    <location>
        <begin position="46"/>
        <end position="68"/>
    </location>
</feature>
<evidence type="ECO:0000259" key="2">
    <source>
        <dbReference type="Pfam" id="PF04892"/>
    </source>
</evidence>
<evidence type="ECO:0000256" key="1">
    <source>
        <dbReference type="SAM" id="Phobius"/>
    </source>
</evidence>
<organism evidence="3 4">
    <name type="scientific">Waltera acetigignens</name>
    <dbReference type="NCBI Taxonomy" id="2981769"/>
    <lineage>
        <taxon>Bacteria</taxon>
        <taxon>Bacillati</taxon>
        <taxon>Bacillota</taxon>
        <taxon>Clostridia</taxon>
        <taxon>Lachnospirales</taxon>
        <taxon>Lachnospiraceae</taxon>
        <taxon>Waltera</taxon>
    </lineage>
</organism>
<proteinExistence type="predicted"/>
<dbReference type="InterPro" id="IPR053150">
    <property type="entry name" value="Teicoplanin_resist-assoc"/>
</dbReference>
<evidence type="ECO:0000313" key="3">
    <source>
        <dbReference type="EMBL" id="MCC2118480.1"/>
    </source>
</evidence>
<keyword evidence="1" id="KW-1133">Transmembrane helix</keyword>
<sequence>MIWKYIIRDLNGAIQYLPYGVMAGAVMGLILNAMNARRERKGKEAFPMAGLMVFSLYLMIILVITFFSREDGSRNRAMDLELFSTWGINTRNNAFVVENVLLFIPYGFACPWAFPWLRGFFRNIFAAFVTSLGVETFQLITGRGYFQIDDILTNVLGGIIGYWMFWLVYHTLQRIRGSRSMR</sequence>
<keyword evidence="1" id="KW-0472">Membrane</keyword>
<feature type="transmembrane region" description="Helical" evidence="1">
    <location>
        <begin position="151"/>
        <end position="172"/>
    </location>
</feature>
<protein>
    <submittedName>
        <fullName evidence="3">VanZ family protein</fullName>
    </submittedName>
</protein>
<feature type="domain" description="VanZ-like" evidence="2">
    <location>
        <begin position="54"/>
        <end position="168"/>
    </location>
</feature>
<dbReference type="AlphaFoldDB" id="A0AAE3A1Q1"/>
<dbReference type="EMBL" id="JAJEPV010000004">
    <property type="protein sequence ID" value="MCC2118480.1"/>
    <property type="molecule type" value="Genomic_DNA"/>
</dbReference>
<dbReference type="Pfam" id="PF04892">
    <property type="entry name" value="VanZ"/>
    <property type="match status" value="1"/>
</dbReference>
<dbReference type="PANTHER" id="PTHR36834:SF1">
    <property type="entry name" value="INTEGRAL MEMBRANE PROTEIN"/>
    <property type="match status" value="1"/>
</dbReference>
<reference evidence="3 4" key="1">
    <citation type="submission" date="2021-10" db="EMBL/GenBank/DDBJ databases">
        <title>Anaerobic single-cell dispensing facilitates the cultivation of human gut bacteria.</title>
        <authorList>
            <person name="Afrizal A."/>
        </authorList>
    </citation>
    <scope>NUCLEOTIDE SEQUENCE [LARGE SCALE GENOMIC DNA]</scope>
    <source>
        <strain evidence="3 4">CLA-AA-H273</strain>
    </source>
</reference>
<dbReference type="PANTHER" id="PTHR36834">
    <property type="entry name" value="MEMBRANE PROTEIN-RELATED"/>
    <property type="match status" value="1"/>
</dbReference>
<feature type="transmembrane region" description="Helical" evidence="1">
    <location>
        <begin position="100"/>
        <end position="117"/>
    </location>
</feature>
<dbReference type="Proteomes" id="UP001197795">
    <property type="component" value="Unassembled WGS sequence"/>
</dbReference>